<dbReference type="InterPro" id="IPR019378">
    <property type="entry name" value="GDP-Fuc_O-FucTrfase"/>
</dbReference>
<dbReference type="GO" id="GO:0005783">
    <property type="term" value="C:endoplasmic reticulum"/>
    <property type="evidence" value="ECO:0007669"/>
    <property type="project" value="UniProtKB-SubCell"/>
</dbReference>
<dbReference type="Gene3D" id="3.40.50.11340">
    <property type="match status" value="1"/>
</dbReference>
<dbReference type="Gene3D" id="3.40.50.11350">
    <property type="match status" value="1"/>
</dbReference>
<name>A0A2A3EBZ0_APICC</name>
<reference evidence="20 21" key="1">
    <citation type="submission" date="2014-07" db="EMBL/GenBank/DDBJ databases">
        <title>Genomic and transcriptomic analysis on Apis cerana provide comprehensive insights into honey bee biology.</title>
        <authorList>
            <person name="Diao Q."/>
            <person name="Sun L."/>
            <person name="Zheng H."/>
            <person name="Zheng H."/>
            <person name="Xu S."/>
            <person name="Wang S."/>
            <person name="Zeng Z."/>
            <person name="Hu F."/>
            <person name="Su S."/>
            <person name="Wu J."/>
        </authorList>
    </citation>
    <scope>NUCLEOTIDE SEQUENCE [LARGE SCALE GENOMIC DNA]</scope>
    <source>
        <tissue evidence="20">Pupae without intestine</tissue>
    </source>
</reference>
<comment type="subcellular location">
    <subcellularLocation>
        <location evidence="1">Endoplasmic reticulum</location>
    </subcellularLocation>
    <subcellularLocation>
        <location evidence="2">Golgi apparatus</location>
    </subcellularLocation>
</comment>
<dbReference type="AlphaFoldDB" id="A0A2A3EBZ0"/>
<proteinExistence type="inferred from homology"/>
<dbReference type="Pfam" id="PF10250">
    <property type="entry name" value="O-FucT"/>
    <property type="match status" value="1"/>
</dbReference>
<dbReference type="PANTHER" id="PTHR13398:SF0">
    <property type="entry name" value="GDP-FUCOSE PROTEIN O-FUCOSYLTRANSFERASE 2"/>
    <property type="match status" value="1"/>
</dbReference>
<evidence type="ECO:0000256" key="6">
    <source>
        <dbReference type="ARBA" id="ARBA00022679"/>
    </source>
</evidence>
<dbReference type="CDD" id="cd11298">
    <property type="entry name" value="O-FucT-2"/>
    <property type="match status" value="1"/>
</dbReference>
<dbReference type="STRING" id="94128.A0A2A3EBZ0"/>
<evidence type="ECO:0000256" key="10">
    <source>
        <dbReference type="ARBA" id="ARBA00023157"/>
    </source>
</evidence>
<dbReference type="EC" id="2.4.1.221" evidence="4"/>
<evidence type="ECO:0000256" key="19">
    <source>
        <dbReference type="SAM" id="Phobius"/>
    </source>
</evidence>
<keyword evidence="5 20" id="KW-0328">Glycosyltransferase</keyword>
<gene>
    <name evidence="20" type="ORF">APICC_06040</name>
</gene>
<comment type="catalytic activity">
    <reaction evidence="17">
        <text>L-threonyl-[protein] + GDP-beta-L-fucose = 3-O-(alpha-L-fucosyl)-L-threonyl-[protein] + GDP + H(+)</text>
        <dbReference type="Rhea" id="RHEA:70491"/>
        <dbReference type="Rhea" id="RHEA-COMP:11060"/>
        <dbReference type="Rhea" id="RHEA-COMP:17915"/>
        <dbReference type="ChEBI" id="CHEBI:15378"/>
        <dbReference type="ChEBI" id="CHEBI:30013"/>
        <dbReference type="ChEBI" id="CHEBI:57273"/>
        <dbReference type="ChEBI" id="CHEBI:58189"/>
        <dbReference type="ChEBI" id="CHEBI:189631"/>
        <dbReference type="EC" id="2.4.1.221"/>
    </reaction>
    <physiologicalReaction direction="left-to-right" evidence="17">
        <dbReference type="Rhea" id="RHEA:70492"/>
    </physiologicalReaction>
</comment>
<evidence type="ECO:0000313" key="21">
    <source>
        <dbReference type="Proteomes" id="UP000242457"/>
    </source>
</evidence>
<dbReference type="EMBL" id="KZ288289">
    <property type="protein sequence ID" value="PBC29293.1"/>
    <property type="molecule type" value="Genomic_DNA"/>
</dbReference>
<keyword evidence="11" id="KW-0325">Glycoprotein</keyword>
<dbReference type="GO" id="GO:0046922">
    <property type="term" value="F:peptide-O-fucosyltransferase activity"/>
    <property type="evidence" value="ECO:0007669"/>
    <property type="project" value="UniProtKB-EC"/>
</dbReference>
<evidence type="ECO:0000256" key="16">
    <source>
        <dbReference type="ARBA" id="ARBA00033083"/>
    </source>
</evidence>
<dbReference type="InterPro" id="IPR045130">
    <property type="entry name" value="OFUT2-like"/>
</dbReference>
<accession>A0A2A3EBZ0</accession>
<keyword evidence="6 20" id="KW-0808">Transferase</keyword>
<evidence type="ECO:0000256" key="13">
    <source>
        <dbReference type="ARBA" id="ARBA00023277"/>
    </source>
</evidence>
<evidence type="ECO:0000256" key="2">
    <source>
        <dbReference type="ARBA" id="ARBA00004555"/>
    </source>
</evidence>
<sequence length="483" mass="57218">MINYNVIATITAASAMITMIIIIITTTTIIAITIITITIITANIITNINCPCNFYMLSIYFNRINEKEWEMSHNKCNIIALLDLRRAQTIYILYDVNSPEGFNLRRDVFIRIAVFIKILIKQETEFKWQLVLPPWGNLYHWRSKNIGFQTQLPWNLFFDILSLQKYIPVIETYQFLQEYSSENNQTDLDVVYILQNDEEMFKTGIFEDKNKIIKCNDKSLQFHKMKSKKYVGHFWGYNNITSKAVKCVIFHGMISNLKQNLKPNIYRSVMFDHMEIALHDFYGTKEYWKARRSMRYNSELYDIANEFRKSFFNSSNKYDKTERPDDWTKEKNRRNAIGGPYLSVHLRRRDFLVGHSSTVPTIKSAAFQLKNKLHELQLKFLFVATDATQKEFNELREYLSNYTILRFIPSDYVLNKFKDGGIAIIDQIICSYARYFIGTYESTFTFRIQEDREIIGFPTKTTFNYLCRTKEKCNSNGQWEIVW</sequence>
<evidence type="ECO:0000256" key="18">
    <source>
        <dbReference type="ARBA" id="ARBA00048647"/>
    </source>
</evidence>
<protein>
    <recommendedName>
        <fullName evidence="15">GDP-fucose protein O-fucosyltransferase 2</fullName>
        <ecNumber evidence="4">2.4.1.221</ecNumber>
    </recommendedName>
    <alternativeName>
        <fullName evidence="16">Peptide-O-fucosyltransferase 2</fullName>
    </alternativeName>
</protein>
<evidence type="ECO:0000313" key="20">
    <source>
        <dbReference type="EMBL" id="PBC29293.1"/>
    </source>
</evidence>
<keyword evidence="19" id="KW-1133">Transmembrane helix</keyword>
<organism evidence="20 21">
    <name type="scientific">Apis cerana cerana</name>
    <name type="common">Oriental honeybee</name>
    <dbReference type="NCBI Taxonomy" id="94128"/>
    <lineage>
        <taxon>Eukaryota</taxon>
        <taxon>Metazoa</taxon>
        <taxon>Ecdysozoa</taxon>
        <taxon>Arthropoda</taxon>
        <taxon>Hexapoda</taxon>
        <taxon>Insecta</taxon>
        <taxon>Pterygota</taxon>
        <taxon>Neoptera</taxon>
        <taxon>Endopterygota</taxon>
        <taxon>Hymenoptera</taxon>
        <taxon>Apocrita</taxon>
        <taxon>Aculeata</taxon>
        <taxon>Apoidea</taxon>
        <taxon>Anthophila</taxon>
        <taxon>Apidae</taxon>
        <taxon>Apis</taxon>
    </lineage>
</organism>
<dbReference type="PANTHER" id="PTHR13398">
    <property type="entry name" value="GDP-FUCOSE PROTEIN O-FUCOSYLTRANSFERASE 2"/>
    <property type="match status" value="1"/>
</dbReference>
<keyword evidence="8" id="KW-0256">Endoplasmic reticulum</keyword>
<evidence type="ECO:0000256" key="1">
    <source>
        <dbReference type="ARBA" id="ARBA00004240"/>
    </source>
</evidence>
<evidence type="ECO:0000256" key="5">
    <source>
        <dbReference type="ARBA" id="ARBA00022676"/>
    </source>
</evidence>
<comment type="similarity">
    <text evidence="14">Belongs to the glycosyltransferase 68 family.</text>
</comment>
<evidence type="ECO:0000256" key="11">
    <source>
        <dbReference type="ARBA" id="ARBA00023180"/>
    </source>
</evidence>
<evidence type="ECO:0000256" key="3">
    <source>
        <dbReference type="ARBA" id="ARBA00004922"/>
    </source>
</evidence>
<evidence type="ECO:0000256" key="17">
    <source>
        <dbReference type="ARBA" id="ARBA00047273"/>
    </source>
</evidence>
<keyword evidence="12" id="KW-0294">Fucose metabolism</keyword>
<evidence type="ECO:0000256" key="15">
    <source>
        <dbReference type="ARBA" id="ARBA00026232"/>
    </source>
</evidence>
<dbReference type="OrthoDB" id="422368at2759"/>
<comment type="pathway">
    <text evidence="3">Protein modification; protein glycosylation.</text>
</comment>
<dbReference type="FunFam" id="3.40.50.11350:FF:000002">
    <property type="entry name" value="GDP-fucose protein O-fucosyltransferase 2"/>
    <property type="match status" value="1"/>
</dbReference>
<dbReference type="GO" id="GO:0006004">
    <property type="term" value="P:fucose metabolic process"/>
    <property type="evidence" value="ECO:0007669"/>
    <property type="project" value="UniProtKB-KW"/>
</dbReference>
<evidence type="ECO:0000256" key="12">
    <source>
        <dbReference type="ARBA" id="ARBA00023253"/>
    </source>
</evidence>
<keyword evidence="19" id="KW-0472">Membrane</keyword>
<keyword evidence="9" id="KW-0333">Golgi apparatus</keyword>
<comment type="catalytic activity">
    <reaction evidence="18">
        <text>L-seryl-[protein] + GDP-beta-L-fucose = 3-O-(alpha-L-fucosyl)-L-seryl-[protein] + GDP + H(+)</text>
        <dbReference type="Rhea" id="RHEA:63644"/>
        <dbReference type="Rhea" id="RHEA-COMP:9863"/>
        <dbReference type="Rhea" id="RHEA-COMP:17914"/>
        <dbReference type="ChEBI" id="CHEBI:15378"/>
        <dbReference type="ChEBI" id="CHEBI:29999"/>
        <dbReference type="ChEBI" id="CHEBI:57273"/>
        <dbReference type="ChEBI" id="CHEBI:58189"/>
        <dbReference type="ChEBI" id="CHEBI:189632"/>
        <dbReference type="EC" id="2.4.1.221"/>
    </reaction>
    <physiologicalReaction direction="left-to-right" evidence="18">
        <dbReference type="Rhea" id="RHEA:63645"/>
    </physiologicalReaction>
</comment>
<evidence type="ECO:0000256" key="9">
    <source>
        <dbReference type="ARBA" id="ARBA00023034"/>
    </source>
</evidence>
<keyword evidence="7" id="KW-0732">Signal</keyword>
<keyword evidence="21" id="KW-1185">Reference proteome</keyword>
<dbReference type="Proteomes" id="UP000242457">
    <property type="component" value="Unassembled WGS sequence"/>
</dbReference>
<evidence type="ECO:0000256" key="14">
    <source>
        <dbReference type="ARBA" id="ARBA00025803"/>
    </source>
</evidence>
<keyword evidence="10" id="KW-1015">Disulfide bond</keyword>
<evidence type="ECO:0000256" key="8">
    <source>
        <dbReference type="ARBA" id="ARBA00022824"/>
    </source>
</evidence>
<evidence type="ECO:0000256" key="7">
    <source>
        <dbReference type="ARBA" id="ARBA00022729"/>
    </source>
</evidence>
<feature type="transmembrane region" description="Helical" evidence="19">
    <location>
        <begin position="12"/>
        <end position="45"/>
    </location>
</feature>
<keyword evidence="19" id="KW-0812">Transmembrane</keyword>
<dbReference type="GO" id="GO:0005794">
    <property type="term" value="C:Golgi apparatus"/>
    <property type="evidence" value="ECO:0007669"/>
    <property type="project" value="UniProtKB-SubCell"/>
</dbReference>
<evidence type="ECO:0000256" key="4">
    <source>
        <dbReference type="ARBA" id="ARBA00012196"/>
    </source>
</evidence>
<keyword evidence="13" id="KW-0119">Carbohydrate metabolism</keyword>